<comment type="similarity">
    <text evidence="1">Belongs to the type-I restriction system S methylase family.</text>
</comment>
<keyword evidence="6" id="KW-1185">Reference proteome</keyword>
<dbReference type="GO" id="GO:0003677">
    <property type="term" value="F:DNA binding"/>
    <property type="evidence" value="ECO:0007669"/>
    <property type="project" value="UniProtKB-KW"/>
</dbReference>
<gene>
    <name evidence="5" type="ORF">GWK36_00510</name>
</gene>
<name>A0A6G7V9N5_9GAMM</name>
<dbReference type="REBASE" id="383226">
    <property type="entry name" value="S1.Cba7ORF500P"/>
</dbReference>
<dbReference type="Gene3D" id="3.90.220.20">
    <property type="entry name" value="DNA methylase specificity domains"/>
    <property type="match status" value="1"/>
</dbReference>
<dbReference type="EMBL" id="CP048029">
    <property type="protein sequence ID" value="QIK36731.1"/>
    <property type="molecule type" value="Genomic_DNA"/>
</dbReference>
<keyword evidence="2" id="KW-0680">Restriction system</keyword>
<evidence type="ECO:0000313" key="5">
    <source>
        <dbReference type="EMBL" id="QIK36731.1"/>
    </source>
</evidence>
<proteinExistence type="inferred from homology"/>
<dbReference type="PANTHER" id="PTHR30408">
    <property type="entry name" value="TYPE-1 RESTRICTION ENZYME ECOKI SPECIFICITY PROTEIN"/>
    <property type="match status" value="1"/>
</dbReference>
<dbReference type="Pfam" id="PF01420">
    <property type="entry name" value="Methylase_S"/>
    <property type="match status" value="1"/>
</dbReference>
<dbReference type="InterPro" id="IPR052021">
    <property type="entry name" value="Type-I_RS_S_subunit"/>
</dbReference>
<evidence type="ECO:0000256" key="1">
    <source>
        <dbReference type="ARBA" id="ARBA00010923"/>
    </source>
</evidence>
<sequence length="258" mass="29420">MAVISKVTFSRLEGVKRIDAEYYQPHFMNLMNVLEQSTYPKKPLFRLCSKIDVGFVGPMAHAYTEKGVPLLQIQNVKEFVLGYERLIFIQEWFHNLLVKSQVFRGDILIASSGSIGNAAIVLDRDPQPLNSSDIIIIRPISINPIFLCTYLNCKFGQVQIERLSIGGLQRHVNLGSLEKLKVPILSNDLTARIEKQVLTGLDLFFKSSISYSQAEQLLLAELGLQDWKPTRALTFVRSYSQAAKERRVDAEYFYPKYQ</sequence>
<dbReference type="InterPro" id="IPR044946">
    <property type="entry name" value="Restrct_endonuc_typeI_TRD_sf"/>
</dbReference>
<organism evidence="5 6">
    <name type="scientific">Caldichromatium japonicum</name>
    <dbReference type="NCBI Taxonomy" id="2699430"/>
    <lineage>
        <taxon>Bacteria</taxon>
        <taxon>Pseudomonadati</taxon>
        <taxon>Pseudomonadota</taxon>
        <taxon>Gammaproteobacteria</taxon>
        <taxon>Chromatiales</taxon>
        <taxon>Chromatiaceae</taxon>
        <taxon>Caldichromatium</taxon>
    </lineage>
</organism>
<dbReference type="KEGG" id="cjap:GWK36_00510"/>
<reference evidence="6" key="1">
    <citation type="submission" date="2020-01" db="EMBL/GenBank/DDBJ databases">
        <title>Caldichromatium gen. nov., sp. nov., a thermophilic purple sulfur bacterium member of the family Chromatiaceae isolated from Nakabusa hot spring, Japan.</title>
        <authorList>
            <person name="Saini M.K."/>
            <person name="Hanada S."/>
            <person name="Tank M."/>
        </authorList>
    </citation>
    <scope>NUCLEOTIDE SEQUENCE [LARGE SCALE GENOMIC DNA]</scope>
    <source>
        <strain evidence="6">No.7</strain>
    </source>
</reference>
<protein>
    <recommendedName>
        <fullName evidence="4">Type I restriction modification DNA specificity domain-containing protein</fullName>
    </recommendedName>
</protein>
<dbReference type="GO" id="GO:0009307">
    <property type="term" value="P:DNA restriction-modification system"/>
    <property type="evidence" value="ECO:0007669"/>
    <property type="project" value="UniProtKB-KW"/>
</dbReference>
<accession>A0A6G7V9N5</accession>
<dbReference type="PANTHER" id="PTHR30408:SF12">
    <property type="entry name" value="TYPE I RESTRICTION ENZYME MJAVIII SPECIFICITY SUBUNIT"/>
    <property type="match status" value="1"/>
</dbReference>
<evidence type="ECO:0000313" key="6">
    <source>
        <dbReference type="Proteomes" id="UP000502699"/>
    </source>
</evidence>
<keyword evidence="3" id="KW-0238">DNA-binding</keyword>
<feature type="domain" description="Type I restriction modification DNA specificity" evidence="4">
    <location>
        <begin position="92"/>
        <end position="184"/>
    </location>
</feature>
<dbReference type="Proteomes" id="UP000502699">
    <property type="component" value="Chromosome"/>
</dbReference>
<dbReference type="RefSeq" id="WP_166269159.1">
    <property type="nucleotide sequence ID" value="NZ_CP048029.1"/>
</dbReference>
<evidence type="ECO:0000256" key="3">
    <source>
        <dbReference type="ARBA" id="ARBA00023125"/>
    </source>
</evidence>
<dbReference type="AlphaFoldDB" id="A0A6G7V9N5"/>
<evidence type="ECO:0000259" key="4">
    <source>
        <dbReference type="Pfam" id="PF01420"/>
    </source>
</evidence>
<dbReference type="SUPFAM" id="SSF116734">
    <property type="entry name" value="DNA methylase specificity domain"/>
    <property type="match status" value="1"/>
</dbReference>
<evidence type="ECO:0000256" key="2">
    <source>
        <dbReference type="ARBA" id="ARBA00022747"/>
    </source>
</evidence>
<dbReference type="InterPro" id="IPR000055">
    <property type="entry name" value="Restrct_endonuc_typeI_TRD"/>
</dbReference>